<evidence type="ECO:0000313" key="2">
    <source>
        <dbReference type="Proteomes" id="UP000017396"/>
    </source>
</evidence>
<keyword evidence="2" id="KW-1185">Reference proteome</keyword>
<evidence type="ECO:0008006" key="3">
    <source>
        <dbReference type="Google" id="ProtNLM"/>
    </source>
</evidence>
<sequence>MKAPIRILLQTTIFKTDDDWDIRRFQLLSDYLASIPGEEGEPLFAVTARNREADIEGSDPVLSSLDRAHFDELWLFAVDVGDGLSAADCAGINAFYAEGGGLLLARDHMDLGCSLCNLGSVGAAHHFHTKNPESDPARRCIDDPYTTTILWPNYHSGRNGDYQKIKVQQPLHPLLANSEAPSGHIEYFPAHPHEGAVEVPAGAANAQAIACGTSQVTGRCFNLAIAFERTEATGRAVCESTFHHFADYNWDTRSGCPSFVNEPPGTTMQSEPRALADTHTYVRNLALWLAPQSA</sequence>
<dbReference type="AlphaFoldDB" id="U5QFH8"/>
<dbReference type="RefSeq" id="WP_023172735.1">
    <property type="nucleotide sequence ID" value="NC_022600.1"/>
</dbReference>
<dbReference type="HOGENOM" id="CLU_946135_0_0_3"/>
<dbReference type="PATRIC" id="fig|1183438.3.peg.1372"/>
<dbReference type="EMBL" id="CP003587">
    <property type="protein sequence ID" value="AGY57638.1"/>
    <property type="molecule type" value="Genomic_DNA"/>
</dbReference>
<gene>
    <name evidence="1" type="ORF">GKIL_1392</name>
</gene>
<evidence type="ECO:0000313" key="1">
    <source>
        <dbReference type="EMBL" id="AGY57638.1"/>
    </source>
</evidence>
<accession>U5QFH8</accession>
<dbReference type="OrthoDB" id="5937513at2"/>
<proteinExistence type="predicted"/>
<organism evidence="1 2">
    <name type="scientific">Gloeobacter kilaueensis (strain ATCC BAA-2537 / CCAP 1431/1 / ULC 316 / JS1)</name>
    <dbReference type="NCBI Taxonomy" id="1183438"/>
    <lineage>
        <taxon>Bacteria</taxon>
        <taxon>Bacillati</taxon>
        <taxon>Cyanobacteriota</taxon>
        <taxon>Cyanophyceae</taxon>
        <taxon>Gloeobacterales</taxon>
        <taxon>Gloeobacteraceae</taxon>
        <taxon>Gloeobacter</taxon>
    </lineage>
</organism>
<protein>
    <recommendedName>
        <fullName evidence="3">ThuA-like domain-containing protein</fullName>
    </recommendedName>
</protein>
<name>U5QFH8_GLOK1</name>
<dbReference type="eggNOG" id="ENOG502Z8HJ">
    <property type="taxonomic scope" value="Bacteria"/>
</dbReference>
<dbReference type="KEGG" id="glj:GKIL_1392"/>
<dbReference type="STRING" id="1183438.GKIL_1392"/>
<dbReference type="Proteomes" id="UP000017396">
    <property type="component" value="Chromosome"/>
</dbReference>
<reference evidence="1 2" key="1">
    <citation type="journal article" date="2013" name="PLoS ONE">
        <title>Cultivation and Complete Genome Sequencing of Gloeobacter kilaueensis sp. nov., from a Lava Cave in Kilauea Caldera, Hawai'i.</title>
        <authorList>
            <person name="Saw J.H."/>
            <person name="Schatz M."/>
            <person name="Brown M.V."/>
            <person name="Kunkel D.D."/>
            <person name="Foster J.S."/>
            <person name="Shick H."/>
            <person name="Christensen S."/>
            <person name="Hou S."/>
            <person name="Wan X."/>
            <person name="Donachie S.P."/>
        </authorList>
    </citation>
    <scope>NUCLEOTIDE SEQUENCE [LARGE SCALE GENOMIC DNA]</scope>
    <source>
        <strain evidence="2">JS</strain>
    </source>
</reference>